<comment type="caution">
    <text evidence="3">The sequence shown here is derived from an EMBL/GenBank/DDBJ whole genome shotgun (WGS) entry which is preliminary data.</text>
</comment>
<dbReference type="InterPro" id="IPR006530">
    <property type="entry name" value="YD"/>
</dbReference>
<dbReference type="InterPro" id="IPR031325">
    <property type="entry name" value="RHS_repeat"/>
</dbReference>
<evidence type="ECO:0000256" key="1">
    <source>
        <dbReference type="SAM" id="MobiDB-lite"/>
    </source>
</evidence>
<feature type="region of interest" description="Disordered" evidence="1">
    <location>
        <begin position="1811"/>
        <end position="1832"/>
    </location>
</feature>
<keyword evidence="4" id="KW-1185">Reference proteome</keyword>
<proteinExistence type="predicted"/>
<dbReference type="OrthoDB" id="5994822at2"/>
<feature type="region of interest" description="Disordered" evidence="1">
    <location>
        <begin position="416"/>
        <end position="437"/>
    </location>
</feature>
<dbReference type="PANTHER" id="PTHR32305:SF15">
    <property type="entry name" value="PROTEIN RHSA-RELATED"/>
    <property type="match status" value="1"/>
</dbReference>
<keyword evidence="2" id="KW-0812">Transmembrane</keyword>
<feature type="compositionally biased region" description="Polar residues" evidence="1">
    <location>
        <begin position="1812"/>
        <end position="1830"/>
    </location>
</feature>
<feature type="compositionally biased region" description="Polar residues" evidence="1">
    <location>
        <begin position="416"/>
        <end position="433"/>
    </location>
</feature>
<feature type="transmembrane region" description="Helical" evidence="2">
    <location>
        <begin position="2015"/>
        <end position="2036"/>
    </location>
</feature>
<dbReference type="Pfam" id="PF05593">
    <property type="entry name" value="RHS_repeat"/>
    <property type="match status" value="1"/>
</dbReference>
<evidence type="ECO:0000313" key="3">
    <source>
        <dbReference type="EMBL" id="PNG22735.1"/>
    </source>
</evidence>
<evidence type="ECO:0000256" key="2">
    <source>
        <dbReference type="SAM" id="Phobius"/>
    </source>
</evidence>
<dbReference type="NCBIfam" id="TIGR03696">
    <property type="entry name" value="Rhs_assc_core"/>
    <property type="match status" value="1"/>
</dbReference>
<name>A0A2N8TUM7_9ACTN</name>
<dbReference type="PANTHER" id="PTHR32305">
    <property type="match status" value="1"/>
</dbReference>
<dbReference type="Proteomes" id="UP000235943">
    <property type="component" value="Unassembled WGS sequence"/>
</dbReference>
<protein>
    <submittedName>
        <fullName evidence="3">Sugar-binding protein</fullName>
    </submittedName>
</protein>
<dbReference type="NCBIfam" id="TIGR01643">
    <property type="entry name" value="YD_repeat_2x"/>
    <property type="match status" value="1"/>
</dbReference>
<keyword evidence="2" id="KW-1133">Transmembrane helix</keyword>
<gene>
    <name evidence="3" type="ORF">C1J00_07705</name>
</gene>
<dbReference type="EMBL" id="POUC01000036">
    <property type="protein sequence ID" value="PNG22735.1"/>
    <property type="molecule type" value="Genomic_DNA"/>
</dbReference>
<dbReference type="InterPro" id="IPR022385">
    <property type="entry name" value="Rhs_assc_core"/>
</dbReference>
<organism evidence="3 4">
    <name type="scientific">Streptomyces cahuitamycinicus</name>
    <dbReference type="NCBI Taxonomy" id="2070367"/>
    <lineage>
        <taxon>Bacteria</taxon>
        <taxon>Bacillati</taxon>
        <taxon>Actinomycetota</taxon>
        <taxon>Actinomycetes</taxon>
        <taxon>Kitasatosporales</taxon>
        <taxon>Streptomycetaceae</taxon>
        <taxon>Streptomyces</taxon>
    </lineage>
</organism>
<sequence length="2103" mass="221918">MTIHRPTRVGRGRLWSGGNLRSIAGSLTLALAVTLLDGSSAAAAPRTQAPAAPKKPAATHAADIASARVAARLSGKRVEALSERTETSTTWANKDGSLTTELTAGPIRFQDNAAAGGWRAVDLDLVSHSDGVEPKAHPHGLKLAGKRGTPAASLKAAQASKAVDLVTLGEGDEQITLQWKGGLPAPKLDGTRAEYVNAVPGADVVVEATRTGFEQFVELKKKPTTEGYTYTLPLKTKGLKVKQQTDGSVLFTDKKSKKQATMPAPVMWDATVDKVSGEHTNRAKVAMKVIKTKGGVDLAITPDAKFLANPKTKYPVTVDPSTSALSNVFDTYVQQGETVDWSTDTELDLGNPGTVNANGTPRTARSFISWNTEPIRDALITDAKLSLWNFHSGNTDCQAYPWEVWSTGAASTSSRWTAQPSWTAKKATSTETKGNPACTSAPDGWINANVTTLAQEWASAKATRGHMGLRATSETVVPQWKRVNSANAATNPPKLVVTYNYRPKTGTKQEAGPPYFSYSGDYVVNTTTPTLRDTFVDTDGDKVNGTFQIFDSATNTQVGSPIVSPFVPSGQVASVTVPAGVLTNGKTYKFRTSPYDGGHYNLGWSAWKTFRVDTAAPSAPTAITSTDYPSGAWVKGAGQVGTFTVTPNGTDHNWLEWSLDGVTWTKVATGGTTAAKALSIAPPEDGTHTLQVRQVDKADNKSEAIDYTFHAGPGGFSSPEDGTRTARRLSLVAEADAAKYNAVTFQWRRSAEDAWADVPVSAVTVGGAALSGWPLPLTGGENEAAVWTAVDTVDPDGSIQLKASFTGPAGAAASTAPIGAIVDRDADTAASTEVGPGHLNLLTGDFTLAGTEESHFGLAASRTAKSRKPAAGAQEGQVAIFGAEWTSGVVAEVASAGYTHIRRTSDTSLDVVLDDGTSIYFTAKAGDADGWEPEPGAESLVLTGTFADGFTLTDSDGGVSTFAKVSAAAETWQLTSSALSGVQNSTTGIVSEAVTVDGKTLARPKLLVASGGAIDNDTCAATPSTRGCRVLAFTYADTTTATDTAFGDYAGQVKSLTLWSTESGDTTATARTVQSYRYDASGRLREAWNPLITPALKTSYAYDSAGRVTKLTPPGQLPWTFGYGNAGGIAGGAGMLLTASRPTLKPGSATETNGTATTSVVYDVPLSGGTAPYAMNASAVRAWGQLDYPTDATAVFPADSTPTSHKGGELTAGGYDRAVLHYLNASGDEVNTIDEAGGVTTTESDKYGNTVRELSAGNHALARGATAEDKARLNDLGIGALTVAERARLLSTTAYYNDNGTQLLEQFGPLRRIDLTRNLKDGDTVLIPAGTSVAAQPWTVNEYDEGRPTDGTAAVRNQLTLTVSGARVRGHDSFMGEKRVIETQYDWAKGLPSLSIEDPGGLNLTTTTEYDDQGRVTSVVPPGSTGTDATSRTTTYWSATGTGWCKGRPEWAGLECWTGPAGDISGGGSNPAQLVDSSTEYGFYGQITEKTETSGTTARITTVTYDNAGRVKSSEITGGTGTAVSGTSLAYDEATGKPSITTSADGGSIHTEYDRLGRLVSYSDADNGVTTTQYDAFDRPVKVSDSVPSTTTYTYDHTAEPRGLPTALTDSVAGTFSARYDVDGTVVKETLPGGYTMTQTGGKAGLPYQRVYTRDSDGEILLTDTATESVHDEWATHSGGAGAGESQAYAFDAVGRLTTVEDTYDNVCTTRTYTFDKRTNRTGLSTAAAANGADCTTSGATTVTHAYDSADRIVDSGYAYDAFGRTTALPGGTSVAYYVNDLVRQQTAGDTRQTWALDAAGRFRSWTEESKASGTWKQTGSKTNHYSGASDSPRWITDNTAGTMSRMVAGLSGSLSAITGATNAVVLQLSNLHGDISLVLPLNSSAAPTALSADEYGQQRKSRAVSGYGWLGGMQRSAATPTSQILMGVRLYNPATGRFLQVDPVVGGSRNAYEYAAGNPVSNYDLDGRRVYRYSQRTVYRSWGRVLLKRWSNKSNMKRYYSTRWTFNRRWTSRIAYYGPYASGFLAIAAGAVAFIPGAQPTALILLALSAAALAIGMIAGHAERSGKCLAIYSRTTVVYRKSFGYTHFYYYTGYAYPWKARC</sequence>
<accession>A0A2N8TUM7</accession>
<dbReference type="InterPro" id="IPR050708">
    <property type="entry name" value="T6SS_VgrG/RHS"/>
</dbReference>
<dbReference type="Gene3D" id="2.180.10.10">
    <property type="entry name" value="RHS repeat-associated core"/>
    <property type="match status" value="2"/>
</dbReference>
<feature type="transmembrane region" description="Helical" evidence="2">
    <location>
        <begin position="2043"/>
        <end position="2063"/>
    </location>
</feature>
<reference evidence="3 4" key="1">
    <citation type="submission" date="2018-01" db="EMBL/GenBank/DDBJ databases">
        <title>Draft genome sequence of Streptomyces sp. 13K301.</title>
        <authorList>
            <person name="Sahin N."/>
            <person name="Saygin H."/>
            <person name="Ay H."/>
        </authorList>
    </citation>
    <scope>NUCLEOTIDE SEQUENCE [LARGE SCALE GENOMIC DNA]</scope>
    <source>
        <strain evidence="3 4">13K301</strain>
    </source>
</reference>
<evidence type="ECO:0000313" key="4">
    <source>
        <dbReference type="Proteomes" id="UP000235943"/>
    </source>
</evidence>
<keyword evidence="2" id="KW-0472">Membrane</keyword>